<feature type="compositionally biased region" description="Basic and acidic residues" evidence="1">
    <location>
        <begin position="107"/>
        <end position="118"/>
    </location>
</feature>
<protein>
    <submittedName>
        <fullName evidence="3">Uncharacterized protein</fullName>
    </submittedName>
</protein>
<evidence type="ECO:0000313" key="4">
    <source>
        <dbReference type="Proteomes" id="UP000033684"/>
    </source>
</evidence>
<feature type="region of interest" description="Disordered" evidence="1">
    <location>
        <begin position="27"/>
        <end position="189"/>
    </location>
</feature>
<evidence type="ECO:0000256" key="1">
    <source>
        <dbReference type="SAM" id="MobiDB-lite"/>
    </source>
</evidence>
<evidence type="ECO:0000256" key="2">
    <source>
        <dbReference type="SAM" id="Phobius"/>
    </source>
</evidence>
<feature type="compositionally biased region" description="Low complexity" evidence="1">
    <location>
        <begin position="27"/>
        <end position="45"/>
    </location>
</feature>
<keyword evidence="2" id="KW-1133">Transmembrane helix</keyword>
<proteinExistence type="predicted"/>
<dbReference type="EMBL" id="LAJX01000247">
    <property type="protein sequence ID" value="KJV05330.1"/>
    <property type="molecule type" value="Genomic_DNA"/>
</dbReference>
<feature type="compositionally biased region" description="Polar residues" evidence="1">
    <location>
        <begin position="134"/>
        <end position="156"/>
    </location>
</feature>
<dbReference type="RefSeq" id="WP_045780434.1">
    <property type="nucleotide sequence ID" value="NZ_LAJX01000247.1"/>
</dbReference>
<dbReference type="Proteomes" id="UP000033684">
    <property type="component" value="Unassembled WGS sequence"/>
</dbReference>
<sequence length="198" mass="21495">MADYPGVVFLATLLTAGGSYWFFQEQPQPTTDKQTTPLPVATTTPPNLPTPPIIPLTTTTLSNTEPNGANPTQTVTVTPLSENKALTAEVLPPPADLKPIVPEAEAEAPKTKPIETKKTTTAPAKKVATKSTPVKSASNKSASKTQTNPPQVTQARRQLPMPLFIPPDPIMLRPHPPRKHNKRNRRIDDAAIRFFNTQ</sequence>
<evidence type="ECO:0000313" key="3">
    <source>
        <dbReference type="EMBL" id="KJV05330.1"/>
    </source>
</evidence>
<name>A0A0F3IET7_9GAMM</name>
<feature type="compositionally biased region" description="Polar residues" evidence="1">
    <location>
        <begin position="67"/>
        <end position="81"/>
    </location>
</feature>
<organism evidence="3 4">
    <name type="scientific">Methylocucumis oryzae</name>
    <dbReference type="NCBI Taxonomy" id="1632867"/>
    <lineage>
        <taxon>Bacteria</taxon>
        <taxon>Pseudomonadati</taxon>
        <taxon>Pseudomonadota</taxon>
        <taxon>Gammaproteobacteria</taxon>
        <taxon>Methylococcales</taxon>
        <taxon>Methylococcaceae</taxon>
        <taxon>Methylocucumis</taxon>
    </lineage>
</organism>
<dbReference type="AlphaFoldDB" id="A0A0F3IET7"/>
<keyword evidence="2" id="KW-0472">Membrane</keyword>
<reference evidence="3 4" key="2">
    <citation type="journal article" date="2016" name="Microb. Ecol.">
        <title>Genome Characteristics of a Novel Type I Methanotroph (Sn10-6) Isolated from a Flooded Indian Rice Field.</title>
        <authorList>
            <person name="Rahalkar M.C."/>
            <person name="Pandit P.S."/>
            <person name="Dhakephalkar P.K."/>
            <person name="Pore S."/>
            <person name="Arora P."/>
            <person name="Kapse N."/>
        </authorList>
    </citation>
    <scope>NUCLEOTIDE SEQUENCE [LARGE SCALE GENOMIC DNA]</scope>
    <source>
        <strain evidence="3 4">Sn10-6</strain>
    </source>
</reference>
<keyword evidence="2" id="KW-0812">Transmembrane</keyword>
<accession>A0A0F3IET7</accession>
<feature type="compositionally biased region" description="Low complexity" evidence="1">
    <location>
        <begin position="55"/>
        <end position="66"/>
    </location>
</feature>
<gene>
    <name evidence="3" type="ORF">VZ94_19020</name>
</gene>
<keyword evidence="4" id="KW-1185">Reference proteome</keyword>
<feature type="transmembrane region" description="Helical" evidence="2">
    <location>
        <begin position="6"/>
        <end position="23"/>
    </location>
</feature>
<feature type="compositionally biased region" description="Low complexity" evidence="1">
    <location>
        <begin position="119"/>
        <end position="133"/>
    </location>
</feature>
<feature type="compositionally biased region" description="Basic residues" evidence="1">
    <location>
        <begin position="175"/>
        <end position="185"/>
    </location>
</feature>
<comment type="caution">
    <text evidence="3">The sequence shown here is derived from an EMBL/GenBank/DDBJ whole genome shotgun (WGS) entry which is preliminary data.</text>
</comment>
<reference evidence="4" key="1">
    <citation type="submission" date="2015-03" db="EMBL/GenBank/DDBJ databases">
        <title>Draft genome sequence of a novel methanotroph (Sn10-6) isolated from flooded ricefield rhizosphere in India.</title>
        <authorList>
            <person name="Pandit P.S."/>
            <person name="Pore S.D."/>
            <person name="Arora P."/>
            <person name="Kapse N.G."/>
            <person name="Dhakephalkar P.K."/>
            <person name="Rahalkar M.C."/>
        </authorList>
    </citation>
    <scope>NUCLEOTIDE SEQUENCE [LARGE SCALE GENOMIC DNA]</scope>
    <source>
        <strain evidence="4">Sn10-6</strain>
    </source>
</reference>